<comment type="similarity">
    <text evidence="2 9">Belongs to the peptidase S8 family.</text>
</comment>
<dbReference type="CDD" id="cd02120">
    <property type="entry name" value="PA_subtilisin_like"/>
    <property type="match status" value="1"/>
</dbReference>
<dbReference type="InterPro" id="IPR015500">
    <property type="entry name" value="Peptidase_S8_subtilisin-rel"/>
</dbReference>
<dbReference type="Pfam" id="PF17766">
    <property type="entry name" value="fn3_6"/>
    <property type="match status" value="1"/>
</dbReference>
<evidence type="ECO:0000313" key="17">
    <source>
        <dbReference type="Proteomes" id="UP000011115"/>
    </source>
</evidence>
<keyword evidence="5 9" id="KW-0378">Hydrolase</keyword>
<evidence type="ECO:0000259" key="15">
    <source>
        <dbReference type="Pfam" id="PF17766"/>
    </source>
</evidence>
<dbReference type="SUPFAM" id="SSF52743">
    <property type="entry name" value="Subtilisin-like"/>
    <property type="match status" value="1"/>
</dbReference>
<dbReference type="PRINTS" id="PR00723">
    <property type="entry name" value="SUBTILISIN"/>
</dbReference>
<feature type="domain" description="PA" evidence="13">
    <location>
        <begin position="356"/>
        <end position="439"/>
    </location>
</feature>
<dbReference type="InterPro" id="IPR023827">
    <property type="entry name" value="Peptidase_S8_Asp-AS"/>
</dbReference>
<evidence type="ECO:0000259" key="14">
    <source>
        <dbReference type="Pfam" id="PF05922"/>
    </source>
</evidence>
<evidence type="ECO:0000256" key="9">
    <source>
        <dbReference type="PROSITE-ProRule" id="PRU01240"/>
    </source>
</evidence>
<feature type="active site" description="Charge relay system" evidence="8 9">
    <location>
        <position position="140"/>
    </location>
</feature>
<keyword evidence="3 9" id="KW-0645">Protease</keyword>
<feature type="active site" description="Charge relay system" evidence="8 9">
    <location>
        <position position="517"/>
    </location>
</feature>
<dbReference type="AlphaFoldDB" id="M1CK81"/>
<dbReference type="PROSITE" id="PS51892">
    <property type="entry name" value="SUBTILASE"/>
    <property type="match status" value="1"/>
</dbReference>
<proteinExistence type="inferred from homology"/>
<dbReference type="InterPro" id="IPR000209">
    <property type="entry name" value="Peptidase_S8/S53_dom"/>
</dbReference>
<dbReference type="InterPro" id="IPR036852">
    <property type="entry name" value="Peptidase_S8/S53_dom_sf"/>
</dbReference>
<dbReference type="InterPro" id="IPR037045">
    <property type="entry name" value="S8pro/Inhibitor_I9_sf"/>
</dbReference>
<dbReference type="InterPro" id="IPR003137">
    <property type="entry name" value="PA_domain"/>
</dbReference>
<dbReference type="InterPro" id="IPR010259">
    <property type="entry name" value="S8pro/Inhibitor_I9"/>
</dbReference>
<keyword evidence="6 9" id="KW-0720">Serine protease</keyword>
<dbReference type="InterPro" id="IPR045051">
    <property type="entry name" value="SBT"/>
</dbReference>
<dbReference type="Gramene" id="PGSC0003DMT400069281">
    <property type="protein sequence ID" value="PGSC0003DMT400069281"/>
    <property type="gene ID" value="PGSC0003DMG400026951"/>
</dbReference>
<dbReference type="CDD" id="cd04852">
    <property type="entry name" value="Peptidases_S8_3"/>
    <property type="match status" value="1"/>
</dbReference>
<dbReference type="GO" id="GO:0004252">
    <property type="term" value="F:serine-type endopeptidase activity"/>
    <property type="evidence" value="ECO:0000318"/>
    <property type="project" value="GO_Central"/>
</dbReference>
<dbReference type="Pfam" id="PF02225">
    <property type="entry name" value="PA"/>
    <property type="match status" value="1"/>
</dbReference>
<evidence type="ECO:0000259" key="12">
    <source>
        <dbReference type="Pfam" id="PF00082"/>
    </source>
</evidence>
<dbReference type="GO" id="GO:0006508">
    <property type="term" value="P:proteolysis"/>
    <property type="evidence" value="ECO:0007669"/>
    <property type="project" value="UniProtKB-KW"/>
</dbReference>
<feature type="active site" description="Charge relay system" evidence="8 9">
    <location>
        <position position="198"/>
    </location>
</feature>
<dbReference type="InterPro" id="IPR041469">
    <property type="entry name" value="Subtilisin-like_FN3"/>
</dbReference>
<reference evidence="17" key="1">
    <citation type="journal article" date="2011" name="Nature">
        <title>Genome sequence and analysis of the tuber crop potato.</title>
        <authorList>
            <consortium name="The Potato Genome Sequencing Consortium"/>
        </authorList>
    </citation>
    <scope>NUCLEOTIDE SEQUENCE [LARGE SCALE GENOMIC DNA]</scope>
    <source>
        <strain evidence="17">cv. DM1-3 516 R44</strain>
    </source>
</reference>
<evidence type="ECO:0000256" key="3">
    <source>
        <dbReference type="ARBA" id="ARBA00022670"/>
    </source>
</evidence>
<evidence type="ECO:0000256" key="1">
    <source>
        <dbReference type="ARBA" id="ARBA00004613"/>
    </source>
</evidence>
<feature type="region of interest" description="Disordered" evidence="10">
    <location>
        <begin position="735"/>
        <end position="783"/>
    </location>
</feature>
<feature type="signal peptide" evidence="11">
    <location>
        <begin position="1"/>
        <end position="24"/>
    </location>
</feature>
<evidence type="ECO:0000256" key="11">
    <source>
        <dbReference type="SAM" id="SignalP"/>
    </source>
</evidence>
<dbReference type="OMA" id="DNCPESS"/>
<comment type="subcellular location">
    <subcellularLocation>
        <location evidence="1">Secreted</location>
    </subcellularLocation>
</comment>
<dbReference type="Pfam" id="PF00082">
    <property type="entry name" value="Peptidase_S8"/>
    <property type="match status" value="1"/>
</dbReference>
<dbReference type="PANTHER" id="PTHR10795">
    <property type="entry name" value="PROPROTEIN CONVERTASE SUBTILISIN/KEXIN"/>
    <property type="match status" value="1"/>
</dbReference>
<dbReference type="Gene3D" id="3.50.30.30">
    <property type="match status" value="1"/>
</dbReference>
<name>M1CK81_SOLTU</name>
<dbReference type="Gene3D" id="3.30.70.80">
    <property type="entry name" value="Peptidase S8 propeptide/proteinase inhibitor I9"/>
    <property type="match status" value="1"/>
</dbReference>
<feature type="domain" description="Subtilisin-like protease fibronectin type-III" evidence="15">
    <location>
        <begin position="631"/>
        <end position="703"/>
    </location>
</feature>
<evidence type="ECO:0000256" key="10">
    <source>
        <dbReference type="SAM" id="MobiDB-lite"/>
    </source>
</evidence>
<keyword evidence="7" id="KW-0325">Glycoprotein</keyword>
<evidence type="ECO:0000259" key="13">
    <source>
        <dbReference type="Pfam" id="PF02225"/>
    </source>
</evidence>
<dbReference type="Gene3D" id="3.40.50.200">
    <property type="entry name" value="Peptidase S8/S53 domain"/>
    <property type="match status" value="1"/>
</dbReference>
<dbReference type="EnsemblPlants" id="PGSC0003DMT400069281">
    <property type="protein sequence ID" value="PGSC0003DMT400069281"/>
    <property type="gene ID" value="PGSC0003DMG400026951"/>
</dbReference>
<feature type="domain" description="Inhibitor I9" evidence="14">
    <location>
        <begin position="30"/>
        <end position="108"/>
    </location>
</feature>
<feature type="compositionally biased region" description="Basic and acidic residues" evidence="10">
    <location>
        <begin position="771"/>
        <end position="783"/>
    </location>
</feature>
<dbReference type="PROSITE" id="PS00136">
    <property type="entry name" value="SUBTILASE_ASP"/>
    <property type="match status" value="1"/>
</dbReference>
<evidence type="ECO:0000256" key="6">
    <source>
        <dbReference type="ARBA" id="ARBA00022825"/>
    </source>
</evidence>
<dbReference type="PaxDb" id="4113-PGSC0003DMT400069281"/>
<reference evidence="16" key="2">
    <citation type="submission" date="2015-06" db="UniProtKB">
        <authorList>
            <consortium name="EnsemblPlants"/>
        </authorList>
    </citation>
    <scope>IDENTIFICATION</scope>
    <source>
        <strain evidence="16">DM1-3 516 R44</strain>
    </source>
</reference>
<accession>M1CK81</accession>
<dbReference type="Gene3D" id="2.60.40.2310">
    <property type="match status" value="1"/>
</dbReference>
<keyword evidence="17" id="KW-1185">Reference proteome</keyword>
<dbReference type="GO" id="GO:0005576">
    <property type="term" value="C:extracellular region"/>
    <property type="evidence" value="ECO:0000318"/>
    <property type="project" value="GO_Central"/>
</dbReference>
<evidence type="ECO:0000256" key="5">
    <source>
        <dbReference type="ARBA" id="ARBA00022801"/>
    </source>
</evidence>
<feature type="chain" id="PRO_5004012707" evidence="11">
    <location>
        <begin position="25"/>
        <end position="877"/>
    </location>
</feature>
<dbReference type="Proteomes" id="UP000011115">
    <property type="component" value="Unassembled WGS sequence"/>
</dbReference>
<sequence length="877" mass="95278">MHPLLPSIFIFTSTLWLSFHPNNAENDLQTYIIHVSLPEDNINFESYYRSFLPRVALHSEDDQSSRIIHSYRHVASGFSARLSSDEVKKMEKKNGFISATPQKMLALHTTHTPDFLGLQQHFGVWEESNYGRGVIIGVLDTGITPSHPSFHDNNMPPPPAKWKGKCEFSGTVTCNNKLIGARNFLGGSTDPPFDQEGHGTHTSSTAAGNFVDEVNVFGNANGRSAGMAPLAHIAMYKVCALHGCPNDAILAAIDAAIDDGVDIISISIGGPYKSFYDDYTAVGSFAAMQNGISVITSAGNNGPGRATLFNEAPWTLTVGASTHDRKIIATTVLGNGESYDGQSLFQSKNFPRTLFPVVYSEETAQCEPGALKAAQVEGKIVVCDSDTDDTLPNYHGQAVKDAGGVTMILVNTKVFGDTILEIAQVLPATILSFADGEKIKAYIKSSSTARAGIDFKGTKMGFNDAPSIAAFSSRGPNKLSPGILKPDIIGPGLNILAAWPFSLEDINSTFNIMSGTSMSCPHLSGIVALLKIEHPDWSPAAIKSAIMTTADQSNHEGQPILDERKFLADVLAIGSGHVNPSKASNPGLIYDINPMNYTQYLCGLGYTNMEIGFIAHQNVNCSLISSISEAELNYPSYSIILGAEIQKYTRIVTNVGDGNTTYFVSITQIPGVHTLVEPTKLVFTEVNQQARYMISFTRTDQPADFQKFQVQPTVATHGPQVGSVDLATCSPIPETHKISAKDQPTLGPRTVGQTTVMVQGRRSDPQSSTPSRERRPTRTDRRSIHVRNQTQYSALSTIDFSKSGKAVHLHKVSDVINQFNDYDQEEFEESMHLRLISLRHFPESTKRNKNFNVALRAPSVTIANKNKGAASTKSNRS</sequence>
<evidence type="ECO:0000256" key="2">
    <source>
        <dbReference type="ARBA" id="ARBA00011073"/>
    </source>
</evidence>
<evidence type="ECO:0000313" key="16">
    <source>
        <dbReference type="EnsemblPlants" id="PGSC0003DMT400069281"/>
    </source>
</evidence>
<evidence type="ECO:0000256" key="8">
    <source>
        <dbReference type="PIRSR" id="PIRSR615500-1"/>
    </source>
</evidence>
<dbReference type="eggNOG" id="ENOG502QPQR">
    <property type="taxonomic scope" value="Eukaryota"/>
</dbReference>
<organism evidence="16 17">
    <name type="scientific">Solanum tuberosum</name>
    <name type="common">Potato</name>
    <dbReference type="NCBI Taxonomy" id="4113"/>
    <lineage>
        <taxon>Eukaryota</taxon>
        <taxon>Viridiplantae</taxon>
        <taxon>Streptophyta</taxon>
        <taxon>Embryophyta</taxon>
        <taxon>Tracheophyta</taxon>
        <taxon>Spermatophyta</taxon>
        <taxon>Magnoliopsida</taxon>
        <taxon>eudicotyledons</taxon>
        <taxon>Gunneridae</taxon>
        <taxon>Pentapetalae</taxon>
        <taxon>asterids</taxon>
        <taxon>lamiids</taxon>
        <taxon>Solanales</taxon>
        <taxon>Solanaceae</taxon>
        <taxon>Solanoideae</taxon>
        <taxon>Solaneae</taxon>
        <taxon>Solanum</taxon>
    </lineage>
</organism>
<dbReference type="InParanoid" id="M1CK81"/>
<dbReference type="Pfam" id="PF05922">
    <property type="entry name" value="Inhibitor_I9"/>
    <property type="match status" value="1"/>
</dbReference>
<feature type="domain" description="Peptidase S8/S53" evidence="12">
    <location>
        <begin position="131"/>
        <end position="554"/>
    </location>
</feature>
<protein>
    <submittedName>
        <fullName evidence="16">Xylem serine proteinase 1</fullName>
    </submittedName>
</protein>
<evidence type="ECO:0000256" key="4">
    <source>
        <dbReference type="ARBA" id="ARBA00022729"/>
    </source>
</evidence>
<dbReference type="InterPro" id="IPR034197">
    <property type="entry name" value="Peptidases_S8_3"/>
</dbReference>
<keyword evidence="4 11" id="KW-0732">Signal</keyword>
<evidence type="ECO:0000256" key="7">
    <source>
        <dbReference type="ARBA" id="ARBA00023180"/>
    </source>
</evidence>
<dbReference type="HOGENOM" id="CLU_000625_4_5_1"/>